<gene>
    <name evidence="2" type="ORF">K1I41_09090</name>
</gene>
<dbReference type="RefSeq" id="WP_220640042.1">
    <property type="nucleotide sequence ID" value="NZ_CP080429.1"/>
</dbReference>
<organism evidence="2 3">
    <name type="scientific">Flavobacterium litorale</name>
    <dbReference type="NCBI Taxonomy" id="2856519"/>
    <lineage>
        <taxon>Bacteria</taxon>
        <taxon>Pseudomonadati</taxon>
        <taxon>Bacteroidota</taxon>
        <taxon>Flavobacteriia</taxon>
        <taxon>Flavobacteriales</taxon>
        <taxon>Flavobacteriaceae</taxon>
        <taxon>Flavobacterium</taxon>
    </lineage>
</organism>
<keyword evidence="3" id="KW-1185">Reference proteome</keyword>
<evidence type="ECO:0000256" key="1">
    <source>
        <dbReference type="SAM" id="Phobius"/>
    </source>
</evidence>
<keyword evidence="1" id="KW-1133">Transmembrane helix</keyword>
<reference evidence="2 3" key="1">
    <citation type="submission" date="2021-07" db="EMBL/GenBank/DDBJ databases">
        <title>Flavobacterium WSW3-B6 sp.nov, isolated from seaweed.</title>
        <authorList>
            <person name="Muhammad N."/>
            <person name="Ho H."/>
            <person name="Lee Y.-J."/>
            <person name="Nguyen T."/>
            <person name="Ho J."/>
            <person name="Kim S.-G."/>
        </authorList>
    </citation>
    <scope>NUCLEOTIDE SEQUENCE [LARGE SCALE GENOMIC DNA]</scope>
    <source>
        <strain evidence="2 3">WSW3-B6</strain>
    </source>
</reference>
<sequence length="81" mass="9491">MKLFSLVLSIIVFFISLYFFSDKVSEIYSLNDFIYVSLLGILMTICITGIIINWDILIKNKKNKLMLFVSNNFSKKTKRLQ</sequence>
<accession>A0ABX8V5D2</accession>
<keyword evidence="1" id="KW-0472">Membrane</keyword>
<name>A0ABX8V5D2_9FLAO</name>
<proteinExistence type="predicted"/>
<evidence type="ECO:0000313" key="3">
    <source>
        <dbReference type="Proteomes" id="UP000825381"/>
    </source>
</evidence>
<protein>
    <submittedName>
        <fullName evidence="2">Uncharacterized protein</fullName>
    </submittedName>
</protein>
<dbReference type="EMBL" id="CP080429">
    <property type="protein sequence ID" value="QYJ67697.1"/>
    <property type="molecule type" value="Genomic_DNA"/>
</dbReference>
<evidence type="ECO:0000313" key="2">
    <source>
        <dbReference type="EMBL" id="QYJ67697.1"/>
    </source>
</evidence>
<dbReference type="Proteomes" id="UP000825381">
    <property type="component" value="Chromosome"/>
</dbReference>
<feature type="transmembrane region" description="Helical" evidence="1">
    <location>
        <begin position="5"/>
        <end position="21"/>
    </location>
</feature>
<feature type="transmembrane region" description="Helical" evidence="1">
    <location>
        <begin position="33"/>
        <end position="57"/>
    </location>
</feature>
<keyword evidence="1" id="KW-0812">Transmembrane</keyword>